<dbReference type="AlphaFoldDB" id="A0A382CG61"/>
<accession>A0A382CG61</accession>
<protein>
    <submittedName>
        <fullName evidence="1">Uncharacterized protein</fullName>
    </submittedName>
</protein>
<name>A0A382CG61_9ZZZZ</name>
<evidence type="ECO:0000313" key="1">
    <source>
        <dbReference type="EMBL" id="SVB24792.1"/>
    </source>
</evidence>
<dbReference type="EMBL" id="UINC01034247">
    <property type="protein sequence ID" value="SVB24792.1"/>
    <property type="molecule type" value="Genomic_DNA"/>
</dbReference>
<proteinExistence type="predicted"/>
<feature type="non-terminal residue" evidence="1">
    <location>
        <position position="151"/>
    </location>
</feature>
<reference evidence="1" key="1">
    <citation type="submission" date="2018-05" db="EMBL/GenBank/DDBJ databases">
        <authorList>
            <person name="Lanie J.A."/>
            <person name="Ng W.-L."/>
            <person name="Kazmierczak K.M."/>
            <person name="Andrzejewski T.M."/>
            <person name="Davidsen T.M."/>
            <person name="Wayne K.J."/>
            <person name="Tettelin H."/>
            <person name="Glass J.I."/>
            <person name="Rusch D."/>
            <person name="Podicherti R."/>
            <person name="Tsui H.-C.T."/>
            <person name="Winkler M.E."/>
        </authorList>
    </citation>
    <scope>NUCLEOTIDE SEQUENCE</scope>
</reference>
<dbReference type="Gene3D" id="1.25.40.10">
    <property type="entry name" value="Tetratricopeptide repeat domain"/>
    <property type="match status" value="1"/>
</dbReference>
<dbReference type="InterPro" id="IPR019734">
    <property type="entry name" value="TPR_rpt"/>
</dbReference>
<dbReference type="SMART" id="SM00028">
    <property type="entry name" value="TPR"/>
    <property type="match status" value="3"/>
</dbReference>
<organism evidence="1">
    <name type="scientific">marine metagenome</name>
    <dbReference type="NCBI Taxonomy" id="408172"/>
    <lineage>
        <taxon>unclassified sequences</taxon>
        <taxon>metagenomes</taxon>
        <taxon>ecological metagenomes</taxon>
    </lineage>
</organism>
<dbReference type="PROSITE" id="PS51257">
    <property type="entry name" value="PROKAR_LIPOPROTEIN"/>
    <property type="match status" value="1"/>
</dbReference>
<dbReference type="InterPro" id="IPR011990">
    <property type="entry name" value="TPR-like_helical_dom_sf"/>
</dbReference>
<sequence>MKPLPRTLPFILCLLSGCFLFRSGHLDIPESIRTQYDGGIALYNGEQYDEAEQQFRAILDIDPRAILVKYRLGLSLFRQHKLPDAREQFQQVIGLGRNLPYGYHGFGLVALQLKNRRFEALNWFRQALRRDPSFVDAQWELAMTRLAVTNG</sequence>
<dbReference type="SUPFAM" id="SSF48452">
    <property type="entry name" value="TPR-like"/>
    <property type="match status" value="1"/>
</dbReference>
<dbReference type="Pfam" id="PF13432">
    <property type="entry name" value="TPR_16"/>
    <property type="match status" value="1"/>
</dbReference>
<dbReference type="PROSITE" id="PS50005">
    <property type="entry name" value="TPR"/>
    <property type="match status" value="1"/>
</dbReference>
<gene>
    <name evidence="1" type="ORF">METZ01_LOCUS177646</name>
</gene>